<protein>
    <submittedName>
        <fullName evidence="1">Tfp pilus assembly protein PilF</fullName>
    </submittedName>
</protein>
<dbReference type="InterPro" id="IPR027417">
    <property type="entry name" value="P-loop_NTPase"/>
</dbReference>
<organism evidence="1 2">
    <name type="scientific">Actinoplanes derwentensis</name>
    <dbReference type="NCBI Taxonomy" id="113562"/>
    <lineage>
        <taxon>Bacteria</taxon>
        <taxon>Bacillati</taxon>
        <taxon>Actinomycetota</taxon>
        <taxon>Actinomycetes</taxon>
        <taxon>Micromonosporales</taxon>
        <taxon>Micromonosporaceae</taxon>
        <taxon>Actinoplanes</taxon>
    </lineage>
</organism>
<reference evidence="1 2" key="1">
    <citation type="submission" date="2016-10" db="EMBL/GenBank/DDBJ databases">
        <authorList>
            <person name="de Groot N.N."/>
        </authorList>
    </citation>
    <scope>NUCLEOTIDE SEQUENCE [LARGE SCALE GENOMIC DNA]</scope>
    <source>
        <strain evidence="1 2">DSM 43941</strain>
    </source>
</reference>
<dbReference type="STRING" id="113562.SAMN04489716_2907"/>
<dbReference type="EMBL" id="LT629758">
    <property type="protein sequence ID" value="SDT22330.1"/>
    <property type="molecule type" value="Genomic_DNA"/>
</dbReference>
<dbReference type="OrthoDB" id="4349880at2"/>
<evidence type="ECO:0000313" key="1">
    <source>
        <dbReference type="EMBL" id="SDT22330.1"/>
    </source>
</evidence>
<dbReference type="AlphaFoldDB" id="A0A1H1YLQ0"/>
<dbReference type="RefSeq" id="WP_157751569.1">
    <property type="nucleotide sequence ID" value="NZ_BOMJ01000001.1"/>
</dbReference>
<dbReference type="SUPFAM" id="SSF52540">
    <property type="entry name" value="P-loop containing nucleoside triphosphate hydrolases"/>
    <property type="match status" value="1"/>
</dbReference>
<dbReference type="Gene3D" id="1.25.40.10">
    <property type="entry name" value="Tetratricopeptide repeat domain"/>
    <property type="match status" value="2"/>
</dbReference>
<keyword evidence="2" id="KW-1185">Reference proteome</keyword>
<dbReference type="Gene3D" id="3.40.50.300">
    <property type="entry name" value="P-loop containing nucleotide triphosphate hydrolases"/>
    <property type="match status" value="1"/>
</dbReference>
<dbReference type="SUPFAM" id="SSF48452">
    <property type="entry name" value="TPR-like"/>
    <property type="match status" value="2"/>
</dbReference>
<dbReference type="Proteomes" id="UP000198688">
    <property type="component" value="Chromosome I"/>
</dbReference>
<accession>A0A1H1YLQ0</accession>
<name>A0A1H1YLQ0_9ACTN</name>
<evidence type="ECO:0000313" key="2">
    <source>
        <dbReference type="Proteomes" id="UP000198688"/>
    </source>
</evidence>
<gene>
    <name evidence="1" type="ORF">SAMN04489716_2907</name>
</gene>
<sequence>MRRIGGLSVTAIALLLAVRTWPGFRNRIAEGQHRAARPFLDRTRTRTALRRALWSRDARVIVVTGPAGVGKTELVTRVLEPFRLLRTRVVIHDGATATGRILDGDGTFDGRTRRSVIVIDSAQHLLDADGRLRDLALEEAFADRRGHKIVLVTDVLPQPRAGLWWLDPRYVIEADGLPVGYFKDFARRSAEGAAGRFTALDHRTQERLCGYFQGVPRLVQLFDAVVATSGITAADLAALIHTWARQDPADIPGLLLDQFVTGLNPDQYDLYRAVAALGVPAGPALIGGSRFGQEAIRKRLDELSPHAIHQVPGTDLYFVPEPEAERVLRQAPAQVSARAAQLLRDAGDPSAALAEVRAWLRAGDPIRAFQRIGELDDGPLPSASFRAARERLAEEIAPADQVENHNVLARLSQERGEFEPAWEHYQQALHLAGDQTRVRIRLNLAWLALARDDDGEALIGFEHVRDHPHADQRLVATALDGMARCLRLQGRFREALHTMTRAAELAEPWPGQWMPAALRLARLHSETGDLLAADHLVERASASHAAYYEALADLALARQDWPAALDHARRAVAMALPVNDSATLPRARTTICLALLRQDRWDQAAQAAALAERYRDPNQSLLALAVGGLAHRRANRPAESRAWFNRLLDATGSGFEARECEGLAYCAEHLDGDRPIEDAVHAFTAARQPPWEPAPRTGATILALVEILAADAPGRARLHRVFTLLLPGS</sequence>
<dbReference type="InterPro" id="IPR011990">
    <property type="entry name" value="TPR-like_helical_dom_sf"/>
</dbReference>
<proteinExistence type="predicted"/>